<protein>
    <submittedName>
        <fullName evidence="1">Formin frm3</fullName>
    </submittedName>
</protein>
<evidence type="ECO:0000313" key="2">
    <source>
        <dbReference type="Proteomes" id="UP000221165"/>
    </source>
</evidence>
<dbReference type="OrthoDB" id="332778at2759"/>
<sequence length="73" mass="8747">MSAAKKMKAWVLSREDRLSDLKENVKKIEEMQNPLRNLMGLSPAECQWPEPLRWFSHFYTQFDLTAKEYREAK</sequence>
<dbReference type="Proteomes" id="UP000221165">
    <property type="component" value="Unassembled WGS sequence"/>
</dbReference>
<comment type="caution">
    <text evidence="1">The sequence shown here is derived from an EMBL/GenBank/DDBJ whole genome shotgun (WGS) entry which is preliminary data.</text>
</comment>
<name>A0A2C6L0N3_9APIC</name>
<evidence type="ECO:0000313" key="1">
    <source>
        <dbReference type="EMBL" id="PHJ21758.1"/>
    </source>
</evidence>
<dbReference type="GeneID" id="94427798"/>
<dbReference type="EMBL" id="MIGC01002037">
    <property type="protein sequence ID" value="PHJ21758.1"/>
    <property type="molecule type" value="Genomic_DNA"/>
</dbReference>
<keyword evidence="2" id="KW-1185">Reference proteome</keyword>
<feature type="non-terminal residue" evidence="1">
    <location>
        <position position="73"/>
    </location>
</feature>
<dbReference type="SUPFAM" id="SSF101447">
    <property type="entry name" value="Formin homology 2 domain (FH2 domain)"/>
    <property type="match status" value="1"/>
</dbReference>
<dbReference type="AlphaFoldDB" id="A0A2C6L0N3"/>
<organism evidence="1 2">
    <name type="scientific">Cystoisospora suis</name>
    <dbReference type="NCBI Taxonomy" id="483139"/>
    <lineage>
        <taxon>Eukaryota</taxon>
        <taxon>Sar</taxon>
        <taxon>Alveolata</taxon>
        <taxon>Apicomplexa</taxon>
        <taxon>Conoidasida</taxon>
        <taxon>Coccidia</taxon>
        <taxon>Eucoccidiorida</taxon>
        <taxon>Eimeriorina</taxon>
        <taxon>Sarcocystidae</taxon>
        <taxon>Cystoisospora</taxon>
    </lineage>
</organism>
<reference evidence="1 2" key="1">
    <citation type="journal article" date="2017" name="Int. J. Parasitol.">
        <title>The genome of the protozoan parasite Cystoisospora suis and a reverse vaccinology approach to identify vaccine candidates.</title>
        <authorList>
            <person name="Palmieri N."/>
            <person name="Shrestha A."/>
            <person name="Ruttkowski B."/>
            <person name="Beck T."/>
            <person name="Vogl C."/>
            <person name="Tomley F."/>
            <person name="Blake D.P."/>
            <person name="Joachim A."/>
        </authorList>
    </citation>
    <scope>NUCLEOTIDE SEQUENCE [LARGE SCALE GENOMIC DNA]</scope>
    <source>
        <strain evidence="1 2">Wien I</strain>
    </source>
</reference>
<gene>
    <name evidence="1" type="ORF">CSUI_004396</name>
</gene>
<proteinExistence type="predicted"/>
<dbReference type="VEuPathDB" id="ToxoDB:CSUI_004396"/>
<dbReference type="RefSeq" id="XP_067923438.1">
    <property type="nucleotide sequence ID" value="XM_068064587.1"/>
</dbReference>
<accession>A0A2C6L0N3</accession>